<reference evidence="2" key="2">
    <citation type="submission" date="2024-03" db="EMBL/GenBank/DDBJ databases">
        <authorList>
            <person name="Bromfield E.S.P."/>
            <person name="Cloutier S."/>
        </authorList>
    </citation>
    <scope>NUCLEOTIDE SEQUENCE</scope>
    <source>
        <strain evidence="2">5S5</strain>
    </source>
</reference>
<accession>A0ABZ2NSK9</accession>
<dbReference type="EMBL" id="CP147711">
    <property type="protein sequence ID" value="WXC77568.1"/>
    <property type="molecule type" value="Genomic_DNA"/>
</dbReference>
<organism evidence="2 3">
    <name type="scientific">Bradyrhizobium septentrionale</name>
    <dbReference type="NCBI Taxonomy" id="1404411"/>
    <lineage>
        <taxon>Bacteria</taxon>
        <taxon>Pseudomonadati</taxon>
        <taxon>Pseudomonadota</taxon>
        <taxon>Alphaproteobacteria</taxon>
        <taxon>Hyphomicrobiales</taxon>
        <taxon>Nitrobacteraceae</taxon>
        <taxon>Bradyrhizobium</taxon>
    </lineage>
</organism>
<gene>
    <name evidence="2" type="ORF">WDK88_29580</name>
</gene>
<keyword evidence="3" id="KW-1185">Reference proteome</keyword>
<reference evidence="2" key="1">
    <citation type="journal article" date="2021" name="Int. J. Syst. Evol. Microbiol.">
        <title>Bradyrhizobium septentrionale sp. nov. (sv. septentrionale) and Bradyrhizobium quebecense sp. nov. (sv. septentrionale) associated with legumes native to Canada possess rearranged symbiosis genes and numerous insertion sequences.</title>
        <authorList>
            <person name="Bromfield E.S.P."/>
            <person name="Cloutier S."/>
        </authorList>
    </citation>
    <scope>NUCLEOTIDE SEQUENCE</scope>
    <source>
        <strain evidence="2">5S5</strain>
    </source>
</reference>
<protein>
    <submittedName>
        <fullName evidence="2">Uncharacterized protein</fullName>
    </submittedName>
</protein>
<name>A0ABZ2NSK9_9BRAD</name>
<feature type="region of interest" description="Disordered" evidence="1">
    <location>
        <begin position="83"/>
        <end position="107"/>
    </location>
</feature>
<evidence type="ECO:0000256" key="1">
    <source>
        <dbReference type="SAM" id="MobiDB-lite"/>
    </source>
</evidence>
<dbReference type="RefSeq" id="WP_338833541.1">
    <property type="nucleotide sequence ID" value="NZ_CP147711.1"/>
</dbReference>
<sequence length="169" mass="19664">MKVLEQDRLPCMVRSTVTGERKLIEAMAWRDQIELLWSRRDGLLVVHRRHPREPDANIVKPFRGGRFFVWQLALDRLWPPPAGRAPVEHADASDAPSRVKPGPKPQDDWPTLIAQWLIEVAVDDPKRLQNVDALVIEAKLFLHNQTGRAPKENKELRDKIRELLERVRR</sequence>
<evidence type="ECO:0000313" key="2">
    <source>
        <dbReference type="EMBL" id="WXC77568.1"/>
    </source>
</evidence>
<proteinExistence type="predicted"/>
<dbReference type="Proteomes" id="UP001432046">
    <property type="component" value="Chromosome"/>
</dbReference>
<evidence type="ECO:0000313" key="3">
    <source>
        <dbReference type="Proteomes" id="UP001432046"/>
    </source>
</evidence>